<feature type="compositionally biased region" description="Low complexity" evidence="1">
    <location>
        <begin position="96"/>
        <end position="109"/>
    </location>
</feature>
<name>A0ABS7R069_9ACTN</name>
<protein>
    <submittedName>
        <fullName evidence="3">Zinc ribbon domain-containing protein</fullName>
    </submittedName>
</protein>
<proteinExistence type="predicted"/>
<evidence type="ECO:0000256" key="1">
    <source>
        <dbReference type="SAM" id="MobiDB-lite"/>
    </source>
</evidence>
<dbReference type="EMBL" id="JAINVZ010000030">
    <property type="protein sequence ID" value="MBY8888864.1"/>
    <property type="molecule type" value="Genomic_DNA"/>
</dbReference>
<reference evidence="3 4" key="1">
    <citation type="submission" date="2021-08" db="EMBL/GenBank/DDBJ databases">
        <title>Streptomyces sp. PTM05 isolated from lichen.</title>
        <authorList>
            <person name="Somphong A."/>
            <person name="Phongsopitanun W."/>
            <person name="Tanasupawat S."/>
        </authorList>
    </citation>
    <scope>NUCLEOTIDE SEQUENCE [LARGE SCALE GENOMIC DNA]</scope>
    <source>
        <strain evidence="3 4">Ptm05</strain>
    </source>
</reference>
<feature type="compositionally biased region" description="Low complexity" evidence="1">
    <location>
        <begin position="65"/>
        <end position="75"/>
    </location>
</feature>
<keyword evidence="2" id="KW-0472">Membrane</keyword>
<sequence length="453" mass="47295">MTRQTSGTRPERERARNCAECGTPAEPGQPFCDACGAVLGWTAPPRAPEQPREEGGPAARDPHDGVAVPPQGGPVDPDDEPTEPLPPAVPAPDPAIHPSAAAYPPAGAATDVPPAHVVPAGAHPADAAAVDVAAANAPAAAAAMDAAATDAAALEAAERARQLLIPVADTEQAPPVPSVAPVLPGRPLTDRPQVRAPGPEHGAEGGIPCPWCHTPNRPDRHFCGRCAMPMAGSPAAPELRLSWWRRLLDRRNRPAPWAGQRPRLNRGFGRLLNWVVGAVVLALLITAGLNTGTAVQAVRDHFAKRAPVRPDQFGASRSYAGHGPQLAFDETSNTWWAPGVSQSGTGEWLEARFDQPTRLLDLIITPGESTQAAQLSQSALPHRIDAVITTADGKTTTRPIVLDEGAGPQQRAFHADNVTAVRFVLQSAYGAAPDKQVAIAEVEFFGPSNGNGA</sequence>
<dbReference type="SUPFAM" id="SSF49785">
    <property type="entry name" value="Galactose-binding domain-like"/>
    <property type="match status" value="1"/>
</dbReference>
<keyword evidence="2" id="KW-1133">Transmembrane helix</keyword>
<feature type="compositionally biased region" description="Basic and acidic residues" evidence="1">
    <location>
        <begin position="49"/>
        <end position="64"/>
    </location>
</feature>
<comment type="caution">
    <text evidence="3">The sequence shown here is derived from an EMBL/GenBank/DDBJ whole genome shotgun (WGS) entry which is preliminary data.</text>
</comment>
<dbReference type="Gene3D" id="2.60.120.260">
    <property type="entry name" value="Galactose-binding domain-like"/>
    <property type="match status" value="1"/>
</dbReference>
<feature type="transmembrane region" description="Helical" evidence="2">
    <location>
        <begin position="271"/>
        <end position="289"/>
    </location>
</feature>
<dbReference type="NCBIfam" id="NF047619">
    <property type="entry name" value="NADase_discoid"/>
    <property type="match status" value="1"/>
</dbReference>
<evidence type="ECO:0000256" key="2">
    <source>
        <dbReference type="SAM" id="Phobius"/>
    </source>
</evidence>
<gene>
    <name evidence="3" type="ORF">K7472_29055</name>
</gene>
<dbReference type="InterPro" id="IPR057561">
    <property type="entry name" value="NADase_transloc"/>
</dbReference>
<feature type="region of interest" description="Disordered" evidence="1">
    <location>
        <begin position="1"/>
        <end position="109"/>
    </location>
</feature>
<dbReference type="InterPro" id="IPR008979">
    <property type="entry name" value="Galactose-bd-like_sf"/>
</dbReference>
<dbReference type="RefSeq" id="WP_222981664.1">
    <property type="nucleotide sequence ID" value="NZ_JAINVZ010000030.1"/>
</dbReference>
<accession>A0ABS7R069</accession>
<dbReference type="Proteomes" id="UP001198565">
    <property type="component" value="Unassembled WGS sequence"/>
</dbReference>
<keyword evidence="4" id="KW-1185">Reference proteome</keyword>
<organism evidence="3 4">
    <name type="scientific">Streptantibioticus parmotrematis</name>
    <dbReference type="NCBI Taxonomy" id="2873249"/>
    <lineage>
        <taxon>Bacteria</taxon>
        <taxon>Bacillati</taxon>
        <taxon>Actinomycetota</taxon>
        <taxon>Actinomycetes</taxon>
        <taxon>Kitasatosporales</taxon>
        <taxon>Streptomycetaceae</taxon>
        <taxon>Streptantibioticus</taxon>
    </lineage>
</organism>
<feature type="compositionally biased region" description="Pro residues" evidence="1">
    <location>
        <begin position="83"/>
        <end position="95"/>
    </location>
</feature>
<evidence type="ECO:0000313" key="4">
    <source>
        <dbReference type="Proteomes" id="UP001198565"/>
    </source>
</evidence>
<keyword evidence="2" id="KW-0812">Transmembrane</keyword>
<evidence type="ECO:0000313" key="3">
    <source>
        <dbReference type="EMBL" id="MBY8888864.1"/>
    </source>
</evidence>